<gene>
    <name evidence="1" type="ORF">MANES_06G023250v8</name>
</gene>
<dbReference type="EMBL" id="CM004392">
    <property type="protein sequence ID" value="KAG8651799.1"/>
    <property type="molecule type" value="Genomic_DNA"/>
</dbReference>
<evidence type="ECO:0000313" key="2">
    <source>
        <dbReference type="Proteomes" id="UP000091857"/>
    </source>
</evidence>
<organism evidence="1 2">
    <name type="scientific">Manihot esculenta</name>
    <name type="common">Cassava</name>
    <name type="synonym">Jatropha manihot</name>
    <dbReference type="NCBI Taxonomy" id="3983"/>
    <lineage>
        <taxon>Eukaryota</taxon>
        <taxon>Viridiplantae</taxon>
        <taxon>Streptophyta</taxon>
        <taxon>Embryophyta</taxon>
        <taxon>Tracheophyta</taxon>
        <taxon>Spermatophyta</taxon>
        <taxon>Magnoliopsida</taxon>
        <taxon>eudicotyledons</taxon>
        <taxon>Gunneridae</taxon>
        <taxon>Pentapetalae</taxon>
        <taxon>rosids</taxon>
        <taxon>fabids</taxon>
        <taxon>Malpighiales</taxon>
        <taxon>Euphorbiaceae</taxon>
        <taxon>Crotonoideae</taxon>
        <taxon>Manihoteae</taxon>
        <taxon>Manihot</taxon>
    </lineage>
</organism>
<name>A0ACB7HGA5_MANES</name>
<accession>A0ACB7HGA5</accession>
<proteinExistence type="predicted"/>
<reference evidence="2" key="1">
    <citation type="journal article" date="2016" name="Nat. Biotechnol.">
        <title>Sequencing wild and cultivated cassava and related species reveals extensive interspecific hybridization and genetic diversity.</title>
        <authorList>
            <person name="Bredeson J.V."/>
            <person name="Lyons J.B."/>
            <person name="Prochnik S.E."/>
            <person name="Wu G.A."/>
            <person name="Ha C.M."/>
            <person name="Edsinger-Gonzales E."/>
            <person name="Grimwood J."/>
            <person name="Schmutz J."/>
            <person name="Rabbi I.Y."/>
            <person name="Egesi C."/>
            <person name="Nauluvula P."/>
            <person name="Lebot V."/>
            <person name="Ndunguru J."/>
            <person name="Mkamilo G."/>
            <person name="Bart R.S."/>
            <person name="Setter T.L."/>
            <person name="Gleadow R.M."/>
            <person name="Kulakow P."/>
            <person name="Ferguson M.E."/>
            <person name="Rounsley S."/>
            <person name="Rokhsar D.S."/>
        </authorList>
    </citation>
    <scope>NUCLEOTIDE SEQUENCE [LARGE SCALE GENOMIC DNA]</scope>
    <source>
        <strain evidence="2">cv. AM560-2</strain>
    </source>
</reference>
<evidence type="ECO:0000313" key="1">
    <source>
        <dbReference type="EMBL" id="KAG8651799.1"/>
    </source>
</evidence>
<keyword evidence="2" id="KW-1185">Reference proteome</keyword>
<comment type="caution">
    <text evidence="1">The sequence shown here is derived from an EMBL/GenBank/DDBJ whole genome shotgun (WGS) entry which is preliminary data.</text>
</comment>
<dbReference type="Proteomes" id="UP000091857">
    <property type="component" value="Chromosome 6"/>
</dbReference>
<protein>
    <submittedName>
        <fullName evidence="1">Uncharacterized protein</fullName>
    </submittedName>
</protein>
<sequence>MFISYSFIFIIGFRKALLYLLENIHVLLCQVACCKTVVITCGKCDKINCMRWDFPVHNSKW</sequence>